<dbReference type="InterPro" id="IPR036291">
    <property type="entry name" value="NAD(P)-bd_dom_sf"/>
</dbReference>
<dbReference type="Gene3D" id="3.40.50.720">
    <property type="entry name" value="NAD(P)-binding Rossmann-like Domain"/>
    <property type="match status" value="1"/>
</dbReference>
<dbReference type="InterPro" id="IPR002347">
    <property type="entry name" value="SDR_fam"/>
</dbReference>
<dbReference type="NCBIfam" id="NF005559">
    <property type="entry name" value="PRK07231.1"/>
    <property type="match status" value="1"/>
</dbReference>
<comment type="caution">
    <text evidence="3">The sequence shown here is derived from an EMBL/GenBank/DDBJ whole genome shotgun (WGS) entry which is preliminary data.</text>
</comment>
<keyword evidence="2" id="KW-0560">Oxidoreductase</keyword>
<protein>
    <submittedName>
        <fullName evidence="3">Cyclopentanol dehydrogenase</fullName>
    </submittedName>
</protein>
<dbReference type="PRINTS" id="PR00080">
    <property type="entry name" value="SDRFAMILY"/>
</dbReference>
<dbReference type="SUPFAM" id="SSF51735">
    <property type="entry name" value="NAD(P)-binding Rossmann-fold domains"/>
    <property type="match status" value="1"/>
</dbReference>
<name>A0AA35WXC7_GEOBA</name>
<dbReference type="AlphaFoldDB" id="A0AA35WXC7"/>
<dbReference type="PANTHER" id="PTHR24321:SF8">
    <property type="entry name" value="ESTRADIOL 17-BETA-DEHYDROGENASE 8-RELATED"/>
    <property type="match status" value="1"/>
</dbReference>
<evidence type="ECO:0000256" key="1">
    <source>
        <dbReference type="ARBA" id="ARBA00006484"/>
    </source>
</evidence>
<dbReference type="Pfam" id="PF13561">
    <property type="entry name" value="adh_short_C2"/>
    <property type="match status" value="1"/>
</dbReference>
<dbReference type="GO" id="GO:0016491">
    <property type="term" value="F:oxidoreductase activity"/>
    <property type="evidence" value="ECO:0007669"/>
    <property type="project" value="UniProtKB-KW"/>
</dbReference>
<dbReference type="PRINTS" id="PR00081">
    <property type="entry name" value="GDHRDH"/>
</dbReference>
<organism evidence="3 4">
    <name type="scientific">Geodia barretti</name>
    <name type="common">Barrett's horny sponge</name>
    <dbReference type="NCBI Taxonomy" id="519541"/>
    <lineage>
        <taxon>Eukaryota</taxon>
        <taxon>Metazoa</taxon>
        <taxon>Porifera</taxon>
        <taxon>Demospongiae</taxon>
        <taxon>Heteroscleromorpha</taxon>
        <taxon>Tetractinellida</taxon>
        <taxon>Astrophorina</taxon>
        <taxon>Geodiidae</taxon>
        <taxon>Geodia</taxon>
    </lineage>
</organism>
<comment type="similarity">
    <text evidence="1">Belongs to the short-chain dehydrogenases/reductases (SDR) family.</text>
</comment>
<evidence type="ECO:0000256" key="2">
    <source>
        <dbReference type="ARBA" id="ARBA00023002"/>
    </source>
</evidence>
<reference evidence="3" key="1">
    <citation type="submission" date="2023-03" db="EMBL/GenBank/DDBJ databases">
        <authorList>
            <person name="Steffen K."/>
            <person name="Cardenas P."/>
        </authorList>
    </citation>
    <scope>NUCLEOTIDE SEQUENCE</scope>
</reference>
<evidence type="ECO:0000313" key="4">
    <source>
        <dbReference type="Proteomes" id="UP001174909"/>
    </source>
</evidence>
<sequence>MGFGGAAARMFCREGARVVLGDINTEGGERTAEQIRAAGGDAIFVKLDVTQEQDWIDAVAATVAAYGTLNVLVNNAGSGARYTVEETTEEAWDSQIDVHGKGTFLGTKHAIPEMLKAGSGSIVNISSIYGLVGSPTSTAYHAGKGAIRLLTKSTAIQYAVDNIRANSIHPGYCRTPLTSRSYENERHFTWINEQIPMGRVGNADDIAYGIVFLASDESSFMTGSELVIDGGTTAQ</sequence>
<dbReference type="EMBL" id="CASHTH010002458">
    <property type="protein sequence ID" value="CAI8030100.1"/>
    <property type="molecule type" value="Genomic_DNA"/>
</dbReference>
<accession>A0AA35WXC7</accession>
<proteinExistence type="inferred from homology"/>
<dbReference type="FunFam" id="3.40.50.720:FF:000084">
    <property type="entry name" value="Short-chain dehydrogenase reductase"/>
    <property type="match status" value="1"/>
</dbReference>
<dbReference type="Proteomes" id="UP001174909">
    <property type="component" value="Unassembled WGS sequence"/>
</dbReference>
<keyword evidence="4" id="KW-1185">Reference proteome</keyword>
<gene>
    <name evidence="3" type="ORF">GBAR_LOCUS17061</name>
</gene>
<dbReference type="PANTHER" id="PTHR24321">
    <property type="entry name" value="DEHYDROGENASES, SHORT CHAIN"/>
    <property type="match status" value="1"/>
</dbReference>
<evidence type="ECO:0000313" key="3">
    <source>
        <dbReference type="EMBL" id="CAI8030100.1"/>
    </source>
</evidence>